<name>A0A9D4E7U4_DREPO</name>
<keyword evidence="4" id="KW-1185">Reference proteome</keyword>
<reference evidence="3" key="1">
    <citation type="journal article" date="2019" name="bioRxiv">
        <title>The Genome of the Zebra Mussel, Dreissena polymorpha: A Resource for Invasive Species Research.</title>
        <authorList>
            <person name="McCartney M.A."/>
            <person name="Auch B."/>
            <person name="Kono T."/>
            <person name="Mallez S."/>
            <person name="Zhang Y."/>
            <person name="Obille A."/>
            <person name="Becker A."/>
            <person name="Abrahante J.E."/>
            <person name="Garbe J."/>
            <person name="Badalamenti J.P."/>
            <person name="Herman A."/>
            <person name="Mangelson H."/>
            <person name="Liachko I."/>
            <person name="Sullivan S."/>
            <person name="Sone E.D."/>
            <person name="Koren S."/>
            <person name="Silverstein K.A.T."/>
            <person name="Beckman K.B."/>
            <person name="Gohl D.M."/>
        </authorList>
    </citation>
    <scope>NUCLEOTIDE SEQUENCE</scope>
    <source>
        <strain evidence="3">Duluth1</strain>
        <tissue evidence="3">Whole animal</tissue>
    </source>
</reference>
<evidence type="ECO:0000313" key="3">
    <source>
        <dbReference type="EMBL" id="KAH3773894.1"/>
    </source>
</evidence>
<comment type="caution">
    <text evidence="3">The sequence shown here is derived from an EMBL/GenBank/DDBJ whole genome shotgun (WGS) entry which is preliminary data.</text>
</comment>
<dbReference type="AlphaFoldDB" id="A0A9D4E7U4"/>
<proteinExistence type="predicted"/>
<feature type="region of interest" description="Disordered" evidence="2">
    <location>
        <begin position="1"/>
        <end position="38"/>
    </location>
</feature>
<organism evidence="3 4">
    <name type="scientific">Dreissena polymorpha</name>
    <name type="common">Zebra mussel</name>
    <name type="synonym">Mytilus polymorpha</name>
    <dbReference type="NCBI Taxonomy" id="45954"/>
    <lineage>
        <taxon>Eukaryota</taxon>
        <taxon>Metazoa</taxon>
        <taxon>Spiralia</taxon>
        <taxon>Lophotrochozoa</taxon>
        <taxon>Mollusca</taxon>
        <taxon>Bivalvia</taxon>
        <taxon>Autobranchia</taxon>
        <taxon>Heteroconchia</taxon>
        <taxon>Euheterodonta</taxon>
        <taxon>Imparidentia</taxon>
        <taxon>Neoheterodontei</taxon>
        <taxon>Myida</taxon>
        <taxon>Dreissenoidea</taxon>
        <taxon>Dreissenidae</taxon>
        <taxon>Dreissena</taxon>
    </lineage>
</organism>
<feature type="coiled-coil region" evidence="1">
    <location>
        <begin position="42"/>
        <end position="69"/>
    </location>
</feature>
<protein>
    <submittedName>
        <fullName evidence="3">Uncharacterized protein</fullName>
    </submittedName>
</protein>
<reference evidence="3" key="2">
    <citation type="submission" date="2020-11" db="EMBL/GenBank/DDBJ databases">
        <authorList>
            <person name="McCartney M.A."/>
            <person name="Auch B."/>
            <person name="Kono T."/>
            <person name="Mallez S."/>
            <person name="Becker A."/>
            <person name="Gohl D.M."/>
            <person name="Silverstein K.A.T."/>
            <person name="Koren S."/>
            <person name="Bechman K.B."/>
            <person name="Herman A."/>
            <person name="Abrahante J.E."/>
            <person name="Garbe J."/>
        </authorList>
    </citation>
    <scope>NUCLEOTIDE SEQUENCE</scope>
    <source>
        <strain evidence="3">Duluth1</strain>
        <tissue evidence="3">Whole animal</tissue>
    </source>
</reference>
<dbReference type="EMBL" id="JAIWYP010000009">
    <property type="protein sequence ID" value="KAH3773894.1"/>
    <property type="molecule type" value="Genomic_DNA"/>
</dbReference>
<gene>
    <name evidence="3" type="ORF">DPMN_175265</name>
</gene>
<sequence length="71" mass="8069">MSENAIKGQTKLNFTGTKPQAKRAIKKSRPYSETSNSSMDELHAIQTQLQNMTEGITSLREELKSMLKKKR</sequence>
<dbReference type="Proteomes" id="UP000828390">
    <property type="component" value="Unassembled WGS sequence"/>
</dbReference>
<feature type="compositionally biased region" description="Basic residues" evidence="2">
    <location>
        <begin position="20"/>
        <end position="29"/>
    </location>
</feature>
<evidence type="ECO:0000313" key="4">
    <source>
        <dbReference type="Proteomes" id="UP000828390"/>
    </source>
</evidence>
<keyword evidence="1" id="KW-0175">Coiled coil</keyword>
<evidence type="ECO:0000256" key="2">
    <source>
        <dbReference type="SAM" id="MobiDB-lite"/>
    </source>
</evidence>
<accession>A0A9D4E7U4</accession>
<evidence type="ECO:0000256" key="1">
    <source>
        <dbReference type="SAM" id="Coils"/>
    </source>
</evidence>